<dbReference type="SUPFAM" id="SSF53474">
    <property type="entry name" value="alpha/beta-Hydrolases"/>
    <property type="match status" value="1"/>
</dbReference>
<dbReference type="NCBIfam" id="TIGR02427">
    <property type="entry name" value="protocat_pcaD"/>
    <property type="match status" value="1"/>
</dbReference>
<dbReference type="InterPro" id="IPR000073">
    <property type="entry name" value="AB_hydrolase_1"/>
</dbReference>
<accession>A0A0N8R1F2</accession>
<keyword evidence="2" id="KW-0378">Hydrolase</keyword>
<name>A0A0N8R1F2_9PSED</name>
<dbReference type="AlphaFoldDB" id="A0A0N8R1F2"/>
<organism evidence="2 3">
    <name type="scientific">Pseudomonas congelans</name>
    <dbReference type="NCBI Taxonomy" id="200452"/>
    <lineage>
        <taxon>Bacteria</taxon>
        <taxon>Pseudomonadati</taxon>
        <taxon>Pseudomonadota</taxon>
        <taxon>Gammaproteobacteria</taxon>
        <taxon>Pseudomonadales</taxon>
        <taxon>Pseudomonadaceae</taxon>
        <taxon>Pseudomonas</taxon>
    </lineage>
</organism>
<evidence type="ECO:0000259" key="1">
    <source>
        <dbReference type="Pfam" id="PF00561"/>
    </source>
</evidence>
<dbReference type="GO" id="GO:0042952">
    <property type="term" value="P:beta-ketoadipate pathway"/>
    <property type="evidence" value="ECO:0007669"/>
    <property type="project" value="InterPro"/>
</dbReference>
<sequence length="285" mass="30516">MSGLYAAATLISVQLCLSPESRMSAVQLADGQLNYLLEGPAGAPVLVLSNSLGTDLHMWDNQVPAFTRHFQVLRYDTRGHGKSLVSEGSYSIEQNGRDVLALLDALDIDKAFFCGLSMGGLIGQWLAINAPQRLHKVVLCNTAAKIGNPDVWNPRIETVLRDGHSAMVALRDASIARWFTPSFADAEPAAVDTVVGMLARTSPQGYAANCAAVRDADFREQIASIKLPVLVVCGTQDAVTTPADGRFMVERIQGSQLIELHAAHLSSVEAGEAFTVPVLAFLTAE</sequence>
<dbReference type="PANTHER" id="PTHR43433:SF5">
    <property type="entry name" value="AB HYDROLASE-1 DOMAIN-CONTAINING PROTEIN"/>
    <property type="match status" value="1"/>
</dbReference>
<proteinExistence type="predicted"/>
<dbReference type="InterPro" id="IPR026968">
    <property type="entry name" value="PcaD/CatD"/>
</dbReference>
<protein>
    <submittedName>
        <fullName evidence="2">Alpha/beta hydrolase fold protein</fullName>
    </submittedName>
</protein>
<dbReference type="InterPro" id="IPR029058">
    <property type="entry name" value="AB_hydrolase_fold"/>
</dbReference>
<dbReference type="Pfam" id="PF00561">
    <property type="entry name" value="Abhydrolase_1"/>
    <property type="match status" value="1"/>
</dbReference>
<evidence type="ECO:0000313" key="3">
    <source>
        <dbReference type="Proteomes" id="UP000050411"/>
    </source>
</evidence>
<dbReference type="Proteomes" id="UP000050411">
    <property type="component" value="Unassembled WGS sequence"/>
</dbReference>
<dbReference type="PATRIC" id="fig|200452.3.peg.4996"/>
<comment type="caution">
    <text evidence="2">The sequence shown here is derived from an EMBL/GenBank/DDBJ whole genome shotgun (WGS) entry which is preliminary data.</text>
</comment>
<dbReference type="Gene3D" id="3.40.50.1820">
    <property type="entry name" value="alpha/beta hydrolase"/>
    <property type="match status" value="1"/>
</dbReference>
<dbReference type="PANTHER" id="PTHR43433">
    <property type="entry name" value="HYDROLASE, ALPHA/BETA FOLD FAMILY PROTEIN"/>
    <property type="match status" value="1"/>
</dbReference>
<dbReference type="EMBL" id="LJQB01000063">
    <property type="protein sequence ID" value="KPW83822.1"/>
    <property type="molecule type" value="Genomic_DNA"/>
</dbReference>
<gene>
    <name evidence="2" type="ORF">ALO92_05339</name>
</gene>
<feature type="domain" description="AB hydrolase-1" evidence="1">
    <location>
        <begin position="44"/>
        <end position="268"/>
    </location>
</feature>
<dbReference type="InterPro" id="IPR050471">
    <property type="entry name" value="AB_hydrolase"/>
</dbReference>
<dbReference type="PRINTS" id="PR00111">
    <property type="entry name" value="ABHYDROLASE"/>
</dbReference>
<dbReference type="GO" id="GO:0047570">
    <property type="term" value="F:3-oxoadipate enol-lactonase activity"/>
    <property type="evidence" value="ECO:0007669"/>
    <property type="project" value="InterPro"/>
</dbReference>
<reference evidence="2 3" key="1">
    <citation type="submission" date="2015-09" db="EMBL/GenBank/DDBJ databases">
        <title>Genome announcement of multiple Pseudomonas syringae strains.</title>
        <authorList>
            <person name="Thakur S."/>
            <person name="Wang P.W."/>
            <person name="Gong Y."/>
            <person name="Weir B.S."/>
            <person name="Guttman D.S."/>
        </authorList>
    </citation>
    <scope>NUCLEOTIDE SEQUENCE [LARGE SCALE GENOMIC DNA]</scope>
    <source>
        <strain evidence="2 3">ICMP19117</strain>
    </source>
</reference>
<evidence type="ECO:0000313" key="2">
    <source>
        <dbReference type="EMBL" id="KPW83822.1"/>
    </source>
</evidence>